<reference evidence="3" key="1">
    <citation type="submission" date="2023-07" db="EMBL/GenBank/DDBJ databases">
        <title>Verminephrobacter genomes.</title>
        <authorList>
            <person name="Lund M.B."/>
        </authorList>
    </citation>
    <scope>NUCLEOTIDE SEQUENCE [LARGE SCALE GENOMIC DNA]</scope>
    <source>
        <strain evidence="3">AtM5-05</strain>
    </source>
</reference>
<organism evidence="2 3">
    <name type="scientific">Verminephrobacter aporrectodeae subsp. tuberculatae</name>
    <dbReference type="NCBI Taxonomy" id="1110392"/>
    <lineage>
        <taxon>Bacteria</taxon>
        <taxon>Pseudomonadati</taxon>
        <taxon>Pseudomonadota</taxon>
        <taxon>Betaproteobacteria</taxon>
        <taxon>Burkholderiales</taxon>
        <taxon>Comamonadaceae</taxon>
        <taxon>Verminephrobacter</taxon>
    </lineage>
</organism>
<feature type="transmembrane region" description="Helical" evidence="1">
    <location>
        <begin position="32"/>
        <end position="49"/>
    </location>
</feature>
<sequence length="109" mass="12147">MGTRFSRRAADGTVEHYDDKEALEAAQKKERSGWYGFFGLLIGGVLTYYALSRFGADWPKWLRFGLVVVGSGGMAYVLTKLGDVILFLFFAFVMLCILFGIGAAIWESM</sequence>
<dbReference type="EMBL" id="QZCW01000002">
    <property type="protein sequence ID" value="MCW5322251.1"/>
    <property type="molecule type" value="Genomic_DNA"/>
</dbReference>
<accession>A0ABT3KV83</accession>
<feature type="transmembrane region" description="Helical" evidence="1">
    <location>
        <begin position="84"/>
        <end position="106"/>
    </location>
</feature>
<dbReference type="RefSeq" id="WP_265282570.1">
    <property type="nucleotide sequence ID" value="NZ_QZCW01000002.1"/>
</dbReference>
<feature type="transmembrane region" description="Helical" evidence="1">
    <location>
        <begin position="61"/>
        <end position="78"/>
    </location>
</feature>
<keyword evidence="1" id="KW-0812">Transmembrane</keyword>
<keyword evidence="1" id="KW-1133">Transmembrane helix</keyword>
<proteinExistence type="predicted"/>
<keyword evidence="3" id="KW-1185">Reference proteome</keyword>
<protein>
    <submittedName>
        <fullName evidence="2">Uncharacterized protein</fullName>
    </submittedName>
</protein>
<evidence type="ECO:0000256" key="1">
    <source>
        <dbReference type="SAM" id="Phobius"/>
    </source>
</evidence>
<evidence type="ECO:0000313" key="3">
    <source>
        <dbReference type="Proteomes" id="UP001208935"/>
    </source>
</evidence>
<evidence type="ECO:0000313" key="2">
    <source>
        <dbReference type="EMBL" id="MCW5322251.1"/>
    </source>
</evidence>
<name>A0ABT3KV83_9BURK</name>
<comment type="caution">
    <text evidence="2">The sequence shown here is derived from an EMBL/GenBank/DDBJ whole genome shotgun (WGS) entry which is preliminary data.</text>
</comment>
<gene>
    <name evidence="2" type="ORF">D5039_14150</name>
</gene>
<keyword evidence="1" id="KW-0472">Membrane</keyword>
<dbReference type="Proteomes" id="UP001208935">
    <property type="component" value="Unassembled WGS sequence"/>
</dbReference>